<reference evidence="1" key="1">
    <citation type="submission" date="2021-06" db="EMBL/GenBank/DDBJ databases">
        <authorList>
            <person name="Ellington A.J."/>
            <person name="Bryan N.C."/>
            <person name="Christner B.C."/>
            <person name="Reisch C.R."/>
        </authorList>
    </citation>
    <scope>NUCLEOTIDE SEQUENCE</scope>
    <source>
        <strain evidence="1">L6-1</strain>
    </source>
</reference>
<dbReference type="EMBL" id="CP076544">
    <property type="protein sequence ID" value="QWS32583.1"/>
    <property type="molecule type" value="Genomic_DNA"/>
</dbReference>
<sequence length="186" mass="20030">MTVPSGQPRADARRNRQLILQAARTCFAERGTTVPLADIARAAGVGVATVHRHFGGRPGILNEMAIAQARDLLAVSTRASREVDPGTALSTLLLCLFELRESDRTITDAMTRCSPPWSDVDLDRFDADVDLVIDRARVAGIVSDDFDRRDVLSLTIMVGAVADGLQTTDSDAPQRASTLLLRGVFG</sequence>
<protein>
    <submittedName>
        <fullName evidence="1">TetR family transcriptional regulator</fullName>
    </submittedName>
</protein>
<dbReference type="Proteomes" id="UP000681794">
    <property type="component" value="Chromosome"/>
</dbReference>
<organism evidence="1 2">
    <name type="scientific">Curtobacterium aetherium</name>
    <dbReference type="NCBI Taxonomy" id="2841594"/>
    <lineage>
        <taxon>Bacteria</taxon>
        <taxon>Bacillati</taxon>
        <taxon>Actinomycetota</taxon>
        <taxon>Actinomycetes</taxon>
        <taxon>Micrococcales</taxon>
        <taxon>Microbacteriaceae</taxon>
        <taxon>Curtobacterium</taxon>
    </lineage>
</organism>
<evidence type="ECO:0000313" key="2">
    <source>
        <dbReference type="Proteomes" id="UP000681794"/>
    </source>
</evidence>
<name>A0ACD1E0Z2_9MICO</name>
<proteinExistence type="predicted"/>
<evidence type="ECO:0000313" key="1">
    <source>
        <dbReference type="EMBL" id="QWS32583.1"/>
    </source>
</evidence>
<keyword evidence="2" id="KW-1185">Reference proteome</keyword>
<gene>
    <name evidence="1" type="ORF">KM842_09800</name>
</gene>
<accession>A0ACD1E0Z2</accession>